<organism evidence="2 3">
    <name type="scientific">Trichoderma ghanense</name>
    <dbReference type="NCBI Taxonomy" id="65468"/>
    <lineage>
        <taxon>Eukaryota</taxon>
        <taxon>Fungi</taxon>
        <taxon>Dikarya</taxon>
        <taxon>Ascomycota</taxon>
        <taxon>Pezizomycotina</taxon>
        <taxon>Sordariomycetes</taxon>
        <taxon>Hypocreomycetidae</taxon>
        <taxon>Hypocreales</taxon>
        <taxon>Hypocreaceae</taxon>
        <taxon>Trichoderma</taxon>
    </lineage>
</organism>
<name>A0ABY2HFY3_9HYPO</name>
<gene>
    <name evidence="2" type="ORF">CCMA1212_001473</name>
</gene>
<protein>
    <recommendedName>
        <fullName evidence="4">SSCRP protein</fullName>
    </recommendedName>
</protein>
<evidence type="ECO:0000256" key="1">
    <source>
        <dbReference type="SAM" id="MobiDB-lite"/>
    </source>
</evidence>
<comment type="caution">
    <text evidence="2">The sequence shown here is derived from an EMBL/GenBank/DDBJ whole genome shotgun (WGS) entry which is preliminary data.</text>
</comment>
<evidence type="ECO:0008006" key="4">
    <source>
        <dbReference type="Google" id="ProtNLM"/>
    </source>
</evidence>
<dbReference type="GeneID" id="300573347"/>
<evidence type="ECO:0000313" key="2">
    <source>
        <dbReference type="EMBL" id="TFB05728.1"/>
    </source>
</evidence>
<accession>A0ABY2HFY3</accession>
<dbReference type="EMBL" id="PPTA01000002">
    <property type="protein sequence ID" value="TFB05728.1"/>
    <property type="molecule type" value="Genomic_DNA"/>
</dbReference>
<feature type="region of interest" description="Disordered" evidence="1">
    <location>
        <begin position="24"/>
        <end position="45"/>
    </location>
</feature>
<feature type="compositionally biased region" description="Basic and acidic residues" evidence="1">
    <location>
        <begin position="91"/>
        <end position="103"/>
    </location>
</feature>
<reference evidence="2 3" key="1">
    <citation type="submission" date="2018-01" db="EMBL/GenBank/DDBJ databases">
        <title>Genome characterization of the sugarcane-associated fungus Trichoderma ghanense CCMA-1212 and their application in lignocelulose bioconversion.</title>
        <authorList>
            <person name="Steindorff A.S."/>
            <person name="Mendes T.D."/>
            <person name="Vilela E.S.D."/>
            <person name="Rodrigues D.S."/>
            <person name="Formighieri E.F."/>
            <person name="Melo I.S."/>
            <person name="Favaro L.C.L."/>
        </authorList>
    </citation>
    <scope>NUCLEOTIDE SEQUENCE [LARGE SCALE GENOMIC DNA]</scope>
    <source>
        <strain evidence="2 3">CCMA-1212</strain>
    </source>
</reference>
<evidence type="ECO:0000313" key="3">
    <source>
        <dbReference type="Proteomes" id="UP001642720"/>
    </source>
</evidence>
<keyword evidence="3" id="KW-1185">Reference proteome</keyword>
<proteinExistence type="predicted"/>
<dbReference type="Proteomes" id="UP001642720">
    <property type="component" value="Unassembled WGS sequence"/>
</dbReference>
<feature type="region of interest" description="Disordered" evidence="1">
    <location>
        <begin position="91"/>
        <end position="130"/>
    </location>
</feature>
<sequence length="149" mass="16715">MEDYVAQSHCPVVTPGVYLHVSKSQPRSYSAEPNPHHHRHPCPSVDLPREATPLSHCRFEGNTKLSHHTWTLQRGFCSAVCDKNCVGREGRRREFEKPAKASRVDIAVSPDLNRNSHNNHSRNHSAQVHLGTRSVNWQAAALQRAAKSS</sequence>
<dbReference type="RefSeq" id="XP_073561929.1">
    <property type="nucleotide sequence ID" value="XM_073698897.1"/>
</dbReference>